<evidence type="ECO:0000256" key="1">
    <source>
        <dbReference type="ARBA" id="ARBA00004123"/>
    </source>
</evidence>
<keyword evidence="4" id="KW-0508">mRNA splicing</keyword>
<feature type="compositionally biased region" description="Basic residues" evidence="6">
    <location>
        <begin position="1"/>
        <end position="19"/>
    </location>
</feature>
<dbReference type="Pfam" id="PF03343">
    <property type="entry name" value="SART-1"/>
    <property type="match status" value="1"/>
</dbReference>
<organism evidence="7 8">
    <name type="scientific">Apolygus lucorum</name>
    <name type="common">Small green plant bug</name>
    <name type="synonym">Lygocoris lucorum</name>
    <dbReference type="NCBI Taxonomy" id="248454"/>
    <lineage>
        <taxon>Eukaryota</taxon>
        <taxon>Metazoa</taxon>
        <taxon>Ecdysozoa</taxon>
        <taxon>Arthropoda</taxon>
        <taxon>Hexapoda</taxon>
        <taxon>Insecta</taxon>
        <taxon>Pterygota</taxon>
        <taxon>Neoptera</taxon>
        <taxon>Paraneoptera</taxon>
        <taxon>Hemiptera</taxon>
        <taxon>Heteroptera</taxon>
        <taxon>Panheteroptera</taxon>
        <taxon>Cimicomorpha</taxon>
        <taxon>Miridae</taxon>
        <taxon>Mirini</taxon>
        <taxon>Apolygus</taxon>
    </lineage>
</organism>
<accession>A0A6A4K693</accession>
<protein>
    <submittedName>
        <fullName evidence="7">Uncharacterized protein</fullName>
    </submittedName>
</protein>
<dbReference type="InterPro" id="IPR005011">
    <property type="entry name" value="SNU66/SART1"/>
</dbReference>
<evidence type="ECO:0000256" key="4">
    <source>
        <dbReference type="ARBA" id="ARBA00023187"/>
    </source>
</evidence>
<dbReference type="OrthoDB" id="5583at2759"/>
<name>A0A6A4K693_APOLU</name>
<sequence length="780" mass="87795">MGSKKHKKESRKRKHHSRSASKSPEREEKERRKHKKRHHKDRKREKHLLSKKEKSESSSNSDDDVIYVPPPPKISKESSPTPPPPPQITAPRSPSPPPPPTIAVTAAPPAAGAEKTLSIDETNALRAKLGLKPLAVASSDPPPAKSRPSNVILCPETNVEFVHKPAESLTQKKLSEKLRHKITERKEKRQYEKKLSAIKSLGAESEDEDSAAHWVKKSRKQEEERLKALLKAKELDEMDEVFGIGDLVEEEIKKEKISAYTGADLRGLKVEHDVETFTEGKSVILTLKDKGVLEDEDDALINVNMVDDERYKKNVQIKKKINKPFGYNAVDNGDLDDEGPEGVLSKYDEEIEGAKKSSFKLGESSSQKTKMKLKHLLHEDKKMTLVSLNTTEMKLANDYLTPDEIKIKKPKKKKKIRSRVLKPEDLIDIPEETTQRSRNAERGVSNGAGIKVESEDPMDIDGIPSIPVLGLDGIKIEEEPDNELELALKKARRLKQMPTEARVKLPKIEEVIREVKEEPEDDAGLSSIVLNSTAEFCRTLGDIPTYGMAGNRDEEPDILMDFEREKEFKKKKQEEFEDRGGWNDVEMDEKLVETKQIEGTILDAEPDLGAGVAGALRLAVSKGYLEKETTSRPSASRFSHLAAQNYSIDDKAHTAEDEKVGRRERYLGPTMDFKEKESYKPNIKLEYIDDDGHLLCAKEAFRYLSHKFHGKGPGKNKVEKRMKKNEQEVLMKQMSSSDTPLGTLQMLQHKQKETQSAFVVLSGSKALTTPASISKTKMSK</sequence>
<dbReference type="GO" id="GO:0045292">
    <property type="term" value="P:mRNA cis splicing, via spliceosome"/>
    <property type="evidence" value="ECO:0007669"/>
    <property type="project" value="TreeGrafter"/>
</dbReference>
<feature type="compositionally biased region" description="Pro residues" evidence="6">
    <location>
        <begin position="80"/>
        <end position="101"/>
    </location>
</feature>
<gene>
    <name evidence="7" type="ORF">GE061_014379</name>
</gene>
<dbReference type="Proteomes" id="UP000466442">
    <property type="component" value="Linkage Group LG5"/>
</dbReference>
<evidence type="ECO:0000256" key="6">
    <source>
        <dbReference type="SAM" id="MobiDB-lite"/>
    </source>
</evidence>
<evidence type="ECO:0000256" key="2">
    <source>
        <dbReference type="ARBA" id="ARBA00006076"/>
    </source>
</evidence>
<dbReference type="EMBL" id="WIXP02000005">
    <property type="protein sequence ID" value="KAF6211262.1"/>
    <property type="molecule type" value="Genomic_DNA"/>
</dbReference>
<feature type="region of interest" description="Disordered" evidence="6">
    <location>
        <begin position="1"/>
        <end position="118"/>
    </location>
</feature>
<feature type="compositionally biased region" description="Low complexity" evidence="6">
    <location>
        <begin position="102"/>
        <end position="116"/>
    </location>
</feature>
<evidence type="ECO:0000256" key="5">
    <source>
        <dbReference type="ARBA" id="ARBA00023242"/>
    </source>
</evidence>
<comment type="subcellular location">
    <subcellularLocation>
        <location evidence="1">Nucleus</location>
    </subcellularLocation>
</comment>
<evidence type="ECO:0000313" key="8">
    <source>
        <dbReference type="Proteomes" id="UP000466442"/>
    </source>
</evidence>
<dbReference type="PANTHER" id="PTHR14152">
    <property type="entry name" value="SQUAMOUS CELL CARCINOMA ANTIGEN RECOGNISED BY CYTOTOXIC T LYMPHOCYTES"/>
    <property type="match status" value="1"/>
</dbReference>
<proteinExistence type="inferred from homology"/>
<evidence type="ECO:0000256" key="3">
    <source>
        <dbReference type="ARBA" id="ARBA00022664"/>
    </source>
</evidence>
<reference evidence="7" key="1">
    <citation type="journal article" date="2021" name="Mol. Ecol. Resour.">
        <title>Apolygus lucorum genome provides insights into omnivorousness and mesophyll feeding.</title>
        <authorList>
            <person name="Liu Y."/>
            <person name="Liu H."/>
            <person name="Wang H."/>
            <person name="Huang T."/>
            <person name="Liu B."/>
            <person name="Yang B."/>
            <person name="Yin L."/>
            <person name="Li B."/>
            <person name="Zhang Y."/>
            <person name="Zhang S."/>
            <person name="Jiang F."/>
            <person name="Zhang X."/>
            <person name="Ren Y."/>
            <person name="Wang B."/>
            <person name="Wang S."/>
            <person name="Lu Y."/>
            <person name="Wu K."/>
            <person name="Fan W."/>
            <person name="Wang G."/>
        </authorList>
    </citation>
    <scope>NUCLEOTIDE SEQUENCE</scope>
    <source>
        <strain evidence="7">12Hb</strain>
    </source>
</reference>
<dbReference type="GO" id="GO:0046540">
    <property type="term" value="C:U4/U6 x U5 tri-snRNP complex"/>
    <property type="evidence" value="ECO:0007669"/>
    <property type="project" value="InterPro"/>
</dbReference>
<keyword evidence="5" id="KW-0539">Nucleus</keyword>
<comment type="caution">
    <text evidence="7">The sequence shown here is derived from an EMBL/GenBank/DDBJ whole genome shotgun (WGS) entry which is preliminary data.</text>
</comment>
<feature type="region of interest" description="Disordered" evidence="6">
    <location>
        <begin position="431"/>
        <end position="457"/>
    </location>
</feature>
<dbReference type="AlphaFoldDB" id="A0A6A4K693"/>
<keyword evidence="8" id="KW-1185">Reference proteome</keyword>
<keyword evidence="3" id="KW-0507">mRNA processing</keyword>
<feature type="compositionally biased region" description="Basic residues" evidence="6">
    <location>
        <begin position="31"/>
        <end position="46"/>
    </location>
</feature>
<dbReference type="Pfam" id="PF19252">
    <property type="entry name" value="HIND"/>
    <property type="match status" value="1"/>
</dbReference>
<dbReference type="PANTHER" id="PTHR14152:SF5">
    <property type="entry name" value="U4_U6.U5 TRI-SNRNP-ASSOCIATED PROTEIN 1"/>
    <property type="match status" value="1"/>
</dbReference>
<evidence type="ECO:0000313" key="7">
    <source>
        <dbReference type="EMBL" id="KAF6211262.1"/>
    </source>
</evidence>
<comment type="similarity">
    <text evidence="2">Belongs to the SNU66/SART1 family.</text>
</comment>
<dbReference type="GO" id="GO:0000481">
    <property type="term" value="P:maturation of 5S rRNA"/>
    <property type="evidence" value="ECO:0007669"/>
    <property type="project" value="TreeGrafter"/>
</dbReference>
<dbReference type="InterPro" id="IPR045347">
    <property type="entry name" value="HIND"/>
</dbReference>
<feature type="compositionally biased region" description="Basic and acidic residues" evidence="6">
    <location>
        <begin position="47"/>
        <end position="56"/>
    </location>
</feature>